<reference evidence="2 3" key="1">
    <citation type="submission" date="2014-04" db="EMBL/GenBank/DDBJ databases">
        <title>Evolutionary Origins and Diversification of the Mycorrhizal Mutualists.</title>
        <authorList>
            <consortium name="DOE Joint Genome Institute"/>
            <consortium name="Mycorrhizal Genomics Consortium"/>
            <person name="Kohler A."/>
            <person name="Kuo A."/>
            <person name="Nagy L.G."/>
            <person name="Floudas D."/>
            <person name="Copeland A."/>
            <person name="Barry K.W."/>
            <person name="Cichocki N."/>
            <person name="Veneault-Fourrey C."/>
            <person name="LaButti K."/>
            <person name="Lindquist E.A."/>
            <person name="Lipzen A."/>
            <person name="Lundell T."/>
            <person name="Morin E."/>
            <person name="Murat C."/>
            <person name="Riley R."/>
            <person name="Ohm R."/>
            <person name="Sun H."/>
            <person name="Tunlid A."/>
            <person name="Henrissat B."/>
            <person name="Grigoriev I.V."/>
            <person name="Hibbett D.S."/>
            <person name="Martin F."/>
        </authorList>
    </citation>
    <scope>NUCLEOTIDE SEQUENCE [LARGE SCALE GENOMIC DNA]</scope>
    <source>
        <strain evidence="2 3">Koide BX008</strain>
    </source>
</reference>
<organism evidence="2 3">
    <name type="scientific">Amanita muscaria (strain Koide BX008)</name>
    <dbReference type="NCBI Taxonomy" id="946122"/>
    <lineage>
        <taxon>Eukaryota</taxon>
        <taxon>Fungi</taxon>
        <taxon>Dikarya</taxon>
        <taxon>Basidiomycota</taxon>
        <taxon>Agaricomycotina</taxon>
        <taxon>Agaricomycetes</taxon>
        <taxon>Agaricomycetidae</taxon>
        <taxon>Agaricales</taxon>
        <taxon>Pluteineae</taxon>
        <taxon>Amanitaceae</taxon>
        <taxon>Amanita</taxon>
    </lineage>
</organism>
<dbReference type="HOGENOM" id="CLU_2573402_0_0_1"/>
<protein>
    <submittedName>
        <fullName evidence="2">Uncharacterized protein</fullName>
    </submittedName>
</protein>
<evidence type="ECO:0000313" key="2">
    <source>
        <dbReference type="EMBL" id="KIL55679.1"/>
    </source>
</evidence>
<feature type="compositionally biased region" description="Polar residues" evidence="1">
    <location>
        <begin position="38"/>
        <end position="52"/>
    </location>
</feature>
<dbReference type="EMBL" id="KN818484">
    <property type="protein sequence ID" value="KIL55679.1"/>
    <property type="molecule type" value="Genomic_DNA"/>
</dbReference>
<feature type="region of interest" description="Disordered" evidence="1">
    <location>
        <begin position="37"/>
        <end position="81"/>
    </location>
</feature>
<dbReference type="Proteomes" id="UP000054549">
    <property type="component" value="Unassembled WGS sequence"/>
</dbReference>
<evidence type="ECO:0000256" key="1">
    <source>
        <dbReference type="SAM" id="MobiDB-lite"/>
    </source>
</evidence>
<dbReference type="AlphaFoldDB" id="A0A0C2SNW3"/>
<proteinExistence type="predicted"/>
<feature type="compositionally biased region" description="Polar residues" evidence="1">
    <location>
        <begin position="60"/>
        <end position="81"/>
    </location>
</feature>
<evidence type="ECO:0000313" key="3">
    <source>
        <dbReference type="Proteomes" id="UP000054549"/>
    </source>
</evidence>
<gene>
    <name evidence="2" type="ORF">M378DRAFT_576840</name>
</gene>
<accession>A0A0C2SNW3</accession>
<keyword evidence="3" id="KW-1185">Reference proteome</keyword>
<name>A0A0C2SNW3_AMAMK</name>
<dbReference type="InParanoid" id="A0A0C2SNW3"/>
<sequence>MFRFFQRLGSCNCCNPSTDILTAENQNMFATGQERLDSNTTTYGSHSFQNGTKHPKLASKSVTPQDSSSTGAFPCHTWTSN</sequence>